<dbReference type="Proteomes" id="UP001157134">
    <property type="component" value="Unassembled WGS sequence"/>
</dbReference>
<protein>
    <recommendedName>
        <fullName evidence="4">DUF3019 domain-containing protein</fullName>
    </recommendedName>
</protein>
<dbReference type="InterPro" id="IPR021559">
    <property type="entry name" value="DUF3019"/>
</dbReference>
<name>A0ABQ6H6M0_9GAMM</name>
<feature type="chain" id="PRO_5045277472" description="DUF3019 domain-containing protein" evidence="1">
    <location>
        <begin position="31"/>
        <end position="140"/>
    </location>
</feature>
<evidence type="ECO:0008006" key="4">
    <source>
        <dbReference type="Google" id="ProtNLM"/>
    </source>
</evidence>
<sequence>MFSKITNILSLFVKVVGLFSLSSVFLVAHAQQQESIAELIIKPTKCVSLKQDQVCFVNVDITWRAPETGDYCVSSSQQTEPLQCWSSTQKGQLSQEVEMSKDVIFKLTNDAGDKVIVTTVLPLAWVYKKEKFSHSSWRIF</sequence>
<comment type="caution">
    <text evidence="2">The sequence shown here is derived from an EMBL/GenBank/DDBJ whole genome shotgun (WGS) entry which is preliminary data.</text>
</comment>
<evidence type="ECO:0000313" key="3">
    <source>
        <dbReference type="Proteomes" id="UP001157134"/>
    </source>
</evidence>
<gene>
    <name evidence="2" type="ORF">tloyanaT_00450</name>
</gene>
<dbReference type="EMBL" id="BSSV01000001">
    <property type="protein sequence ID" value="GLX83793.1"/>
    <property type="molecule type" value="Genomic_DNA"/>
</dbReference>
<keyword evidence="3" id="KW-1185">Reference proteome</keyword>
<feature type="signal peptide" evidence="1">
    <location>
        <begin position="1"/>
        <end position="30"/>
    </location>
</feature>
<evidence type="ECO:0000256" key="1">
    <source>
        <dbReference type="SAM" id="SignalP"/>
    </source>
</evidence>
<dbReference type="RefSeq" id="WP_284295324.1">
    <property type="nucleotide sequence ID" value="NZ_BSSV01000001.1"/>
</dbReference>
<reference evidence="2 3" key="1">
    <citation type="submission" date="2023-03" db="EMBL/GenBank/DDBJ databases">
        <title>Thalassotalea loyana LMG 22536T draft genome sequence.</title>
        <authorList>
            <person name="Sawabe T."/>
        </authorList>
    </citation>
    <scope>NUCLEOTIDE SEQUENCE [LARGE SCALE GENOMIC DNA]</scope>
    <source>
        <strain evidence="2 3">LMG 22536</strain>
    </source>
</reference>
<keyword evidence="1" id="KW-0732">Signal</keyword>
<evidence type="ECO:0000313" key="2">
    <source>
        <dbReference type="EMBL" id="GLX83793.1"/>
    </source>
</evidence>
<organism evidence="2 3">
    <name type="scientific">Thalassotalea loyana</name>
    <dbReference type="NCBI Taxonomy" id="280483"/>
    <lineage>
        <taxon>Bacteria</taxon>
        <taxon>Pseudomonadati</taxon>
        <taxon>Pseudomonadota</taxon>
        <taxon>Gammaproteobacteria</taxon>
        <taxon>Alteromonadales</taxon>
        <taxon>Colwelliaceae</taxon>
        <taxon>Thalassotalea</taxon>
    </lineage>
</organism>
<proteinExistence type="predicted"/>
<dbReference type="Pfam" id="PF11456">
    <property type="entry name" value="DUF3019"/>
    <property type="match status" value="1"/>
</dbReference>
<accession>A0ABQ6H6M0</accession>